<dbReference type="Pfam" id="PF19085">
    <property type="entry name" value="Choline_bind_2"/>
    <property type="match status" value="1"/>
</dbReference>
<organism evidence="3 4">
    <name type="scientific">Clostridium botulinum</name>
    <dbReference type="NCBI Taxonomy" id="1491"/>
    <lineage>
        <taxon>Bacteria</taxon>
        <taxon>Bacillati</taxon>
        <taxon>Bacillota</taxon>
        <taxon>Clostridia</taxon>
        <taxon>Eubacteriales</taxon>
        <taxon>Clostridiaceae</taxon>
        <taxon>Clostridium</taxon>
    </lineage>
</organism>
<dbReference type="Proteomes" id="UP000476820">
    <property type="component" value="Unassembled WGS sequence"/>
</dbReference>
<feature type="repeat" description="Cell wall-binding" evidence="2">
    <location>
        <begin position="276"/>
        <end position="295"/>
    </location>
</feature>
<dbReference type="Gene3D" id="2.10.270.10">
    <property type="entry name" value="Cholin Binding"/>
    <property type="match status" value="1"/>
</dbReference>
<dbReference type="PROSITE" id="PS51170">
    <property type="entry name" value="CW"/>
    <property type="match status" value="2"/>
</dbReference>
<sequence length="345" mass="39785">MKKIKVITSIFTTIAIIGLMNSVPINAKTKYNEIKDAKKISYGLNDRIGKYEIGDVECLFYVSDTGRASYIGDTDLLTDVDDSKLDTLYYIDKNGQQIVIENVNYIDYLKNGREYGTGNGPGNNSRTFNDGISNFTLAVLKGELKDADPNETRYRTKGNYLFNRYTKEDGTPYKGLYLLKNSDGTPKQWIILDNDGFYLKERSKDNYLSTYINGNLCIDELYKNGPNFGSFDPNSSYKYLGKKDTYQGGDIFYLVLNDWLYEDGKWYHSDEKGLLTKGWYEENGKWYYFTDWGGSFMETNRWIPNKNNEAWYYLGKDGVMATNTTINGHWVNEEGLCIEVPYWPK</sequence>
<protein>
    <recommendedName>
        <fullName evidence="5">Cell wall-binding protein</fullName>
    </recommendedName>
</protein>
<dbReference type="AlphaFoldDB" id="A0A6M0V5Z6"/>
<name>A0A6M0V5Z6_CLOBO</name>
<dbReference type="InterPro" id="IPR018337">
    <property type="entry name" value="Cell_wall/Cho-bd_repeat"/>
</dbReference>
<evidence type="ECO:0008006" key="5">
    <source>
        <dbReference type="Google" id="ProtNLM"/>
    </source>
</evidence>
<dbReference type="Pfam" id="PF01473">
    <property type="entry name" value="Choline_bind_1"/>
    <property type="match status" value="2"/>
</dbReference>
<keyword evidence="1" id="KW-0677">Repeat</keyword>
<comment type="caution">
    <text evidence="3">The sequence shown here is derived from an EMBL/GenBank/DDBJ whole genome shotgun (WGS) entry which is preliminary data.</text>
</comment>
<evidence type="ECO:0000313" key="3">
    <source>
        <dbReference type="EMBL" id="NFF88074.1"/>
    </source>
</evidence>
<proteinExistence type="predicted"/>
<reference evidence="3 4" key="1">
    <citation type="submission" date="2019-04" db="EMBL/GenBank/DDBJ databases">
        <title>Genome sequencing of Clostridium botulinum Groups I-IV and Clostridium butyricum.</title>
        <authorList>
            <person name="Brunt J."/>
            <person name="Van Vliet A.H.M."/>
            <person name="Stringer S.C."/>
            <person name="Carter A.T."/>
            <person name="Peck M.W."/>
        </authorList>
    </citation>
    <scope>NUCLEOTIDE SEQUENCE [LARGE SCALE GENOMIC DNA]</scope>
    <source>
        <strain evidence="3 4">1605</strain>
    </source>
</reference>
<evidence type="ECO:0000256" key="1">
    <source>
        <dbReference type="ARBA" id="ARBA00022737"/>
    </source>
</evidence>
<gene>
    <name evidence="3" type="ORF">FC774_09370</name>
</gene>
<evidence type="ECO:0000256" key="2">
    <source>
        <dbReference type="PROSITE-ProRule" id="PRU00591"/>
    </source>
</evidence>
<evidence type="ECO:0000313" key="4">
    <source>
        <dbReference type="Proteomes" id="UP000476820"/>
    </source>
</evidence>
<dbReference type="EMBL" id="SWOV01000021">
    <property type="protein sequence ID" value="NFF88074.1"/>
    <property type="molecule type" value="Genomic_DNA"/>
</dbReference>
<feature type="repeat" description="Cell wall-binding" evidence="2">
    <location>
        <begin position="299"/>
        <end position="320"/>
    </location>
</feature>
<accession>A0A6M0V5Z6</accession>
<dbReference type="SUPFAM" id="SSF69360">
    <property type="entry name" value="Cell wall binding repeat"/>
    <property type="match status" value="1"/>
</dbReference>